<dbReference type="GO" id="GO:0030286">
    <property type="term" value="C:dynein complex"/>
    <property type="evidence" value="ECO:0007669"/>
    <property type="project" value="InterPro"/>
</dbReference>
<dbReference type="EMBL" id="CM026426">
    <property type="protein sequence ID" value="KAG0575156.1"/>
    <property type="molecule type" value="Genomic_DNA"/>
</dbReference>
<dbReference type="PANTHER" id="PTHR22878:SF68">
    <property type="entry name" value="DYNEIN HEAVY CHAIN 6, AXONEMAL-LIKE"/>
    <property type="match status" value="1"/>
</dbReference>
<gene>
    <name evidence="2" type="ORF">KC19_VG322600</name>
</gene>
<reference evidence="2" key="1">
    <citation type="submission" date="2020-06" db="EMBL/GenBank/DDBJ databases">
        <title>WGS assembly of Ceratodon purpureus strain R40.</title>
        <authorList>
            <person name="Carey S.B."/>
            <person name="Jenkins J."/>
            <person name="Shu S."/>
            <person name="Lovell J.T."/>
            <person name="Sreedasyam A."/>
            <person name="Maumus F."/>
            <person name="Tiley G.P."/>
            <person name="Fernandez-Pozo N."/>
            <person name="Barry K."/>
            <person name="Chen C."/>
            <person name="Wang M."/>
            <person name="Lipzen A."/>
            <person name="Daum C."/>
            <person name="Saski C.A."/>
            <person name="Payton A.C."/>
            <person name="Mcbreen J.C."/>
            <person name="Conrad R.E."/>
            <person name="Kollar L.M."/>
            <person name="Olsson S."/>
            <person name="Huttunen S."/>
            <person name="Landis J.B."/>
            <person name="Wickett N.J."/>
            <person name="Johnson M.G."/>
            <person name="Rensing S.A."/>
            <person name="Grimwood J."/>
            <person name="Schmutz J."/>
            <person name="Mcdaniel S.F."/>
        </authorList>
    </citation>
    <scope>NUCLEOTIDE SEQUENCE</scope>
    <source>
        <strain evidence="2">R40</strain>
    </source>
</reference>
<dbReference type="Pfam" id="PF18198">
    <property type="entry name" value="AAA_lid_11"/>
    <property type="match status" value="1"/>
</dbReference>
<sequence>MMRLYAATTEESFYLCKSQEKYQKLHFALAYFHSVLLERRKFGTLGLNIPYDFNDTDFEVSNDLLTTYLDEYEETPFDALKFLISEANYGGRVTDEIDRRVLAAYLNQFYCPPILSVPNYELSTLTAYHVPDDGTLQTHREFIKTLPTTDRPEAFGQHANADIAFQLSDSRLLLQTIAGLQGGGGGGGSGAGAEELVLNICQDLLLQMLLWKG</sequence>
<protein>
    <recommendedName>
        <fullName evidence="1">Dynein heavy chain AAA lid domain-containing protein</fullName>
    </recommendedName>
</protein>
<comment type="caution">
    <text evidence="2">The sequence shown here is derived from an EMBL/GenBank/DDBJ whole genome shotgun (WGS) entry which is preliminary data.</text>
</comment>
<accession>A0A8T0HWC5</accession>
<dbReference type="Proteomes" id="UP000822688">
    <property type="component" value="Chromosome V"/>
</dbReference>
<dbReference type="AlphaFoldDB" id="A0A8T0HWC5"/>
<dbReference type="InterPro" id="IPR026983">
    <property type="entry name" value="DHC"/>
</dbReference>
<organism evidence="2 3">
    <name type="scientific">Ceratodon purpureus</name>
    <name type="common">Fire moss</name>
    <name type="synonym">Dicranum purpureum</name>
    <dbReference type="NCBI Taxonomy" id="3225"/>
    <lineage>
        <taxon>Eukaryota</taxon>
        <taxon>Viridiplantae</taxon>
        <taxon>Streptophyta</taxon>
        <taxon>Embryophyta</taxon>
        <taxon>Bryophyta</taxon>
        <taxon>Bryophytina</taxon>
        <taxon>Bryopsida</taxon>
        <taxon>Dicranidae</taxon>
        <taxon>Pseudoditrichales</taxon>
        <taxon>Ditrichaceae</taxon>
        <taxon>Ceratodon</taxon>
    </lineage>
</organism>
<dbReference type="GO" id="GO:0007018">
    <property type="term" value="P:microtubule-based movement"/>
    <property type="evidence" value="ECO:0007669"/>
    <property type="project" value="InterPro"/>
</dbReference>
<dbReference type="PANTHER" id="PTHR22878">
    <property type="entry name" value="DYNEIN HEAVY CHAIN 6, AXONEMAL-LIKE-RELATED"/>
    <property type="match status" value="1"/>
</dbReference>
<proteinExistence type="predicted"/>
<dbReference type="InterPro" id="IPR042219">
    <property type="entry name" value="AAA_lid_11_sf"/>
</dbReference>
<name>A0A8T0HWC5_CERPU</name>
<dbReference type="Gene3D" id="1.10.8.720">
    <property type="entry name" value="Region D6 of dynein motor"/>
    <property type="match status" value="1"/>
</dbReference>
<evidence type="ECO:0000313" key="2">
    <source>
        <dbReference type="EMBL" id="KAG0575156.1"/>
    </source>
</evidence>
<keyword evidence="3" id="KW-1185">Reference proteome</keyword>
<dbReference type="GO" id="GO:0045505">
    <property type="term" value="F:dynein intermediate chain binding"/>
    <property type="evidence" value="ECO:0007669"/>
    <property type="project" value="InterPro"/>
</dbReference>
<dbReference type="GO" id="GO:0051959">
    <property type="term" value="F:dynein light intermediate chain binding"/>
    <property type="evidence" value="ECO:0007669"/>
    <property type="project" value="InterPro"/>
</dbReference>
<dbReference type="InterPro" id="IPR041658">
    <property type="entry name" value="AAA_lid_11"/>
</dbReference>
<evidence type="ECO:0000313" key="3">
    <source>
        <dbReference type="Proteomes" id="UP000822688"/>
    </source>
</evidence>
<evidence type="ECO:0000259" key="1">
    <source>
        <dbReference type="Pfam" id="PF18198"/>
    </source>
</evidence>
<feature type="domain" description="Dynein heavy chain AAA lid" evidence="1">
    <location>
        <begin position="23"/>
        <end position="161"/>
    </location>
</feature>